<comment type="caution">
    <text evidence="2">The sequence shown here is derived from an EMBL/GenBank/DDBJ whole genome shotgun (WGS) entry which is preliminary data.</text>
</comment>
<sequence length="313" mass="35948">MTPYFSVIIPLYNKENYISETLNSVLSQTFSNFEIIIINDGSTDLSASIVSDFNDSRILLYTIENSGVSMARNYGVTKANSNLIAFLDADDLWLPHHLEDLKLLYEEFPKCGLYAKAYVSRQNENDIKSHYNGITNNTHWKGVLTDYFNSSMHNSIAHTSSVVIPKYIFLKANGFNEYYTSGEDIDLWIRLALKHPVAFNNTISSIYTINNDDSITSSKLTERSFMDLDAYLVEEKSNESLKRYLDLNRLSLAFQSKIEGNIEASKQYLNAMSKSNISLFQRVLLKLPNSLLKVILNSRNYLRKHHIDLRLFR</sequence>
<dbReference type="Pfam" id="PF00535">
    <property type="entry name" value="Glycos_transf_2"/>
    <property type="match status" value="1"/>
</dbReference>
<protein>
    <submittedName>
        <fullName evidence="2">Glycosyltransferase family 2 protein</fullName>
        <ecNumber evidence="2">2.4.-.-</ecNumber>
    </submittedName>
</protein>
<evidence type="ECO:0000313" key="2">
    <source>
        <dbReference type="EMBL" id="MDT0559239.1"/>
    </source>
</evidence>
<dbReference type="GO" id="GO:0016757">
    <property type="term" value="F:glycosyltransferase activity"/>
    <property type="evidence" value="ECO:0007669"/>
    <property type="project" value="UniProtKB-KW"/>
</dbReference>
<accession>A0ABU2YM60</accession>
<dbReference type="CDD" id="cd00761">
    <property type="entry name" value="Glyco_tranf_GTA_type"/>
    <property type="match status" value="1"/>
</dbReference>
<dbReference type="SUPFAM" id="SSF53448">
    <property type="entry name" value="Nucleotide-diphospho-sugar transferases"/>
    <property type="match status" value="1"/>
</dbReference>
<dbReference type="PANTHER" id="PTHR43685:SF2">
    <property type="entry name" value="GLYCOSYLTRANSFERASE 2-LIKE DOMAIN-CONTAINING PROTEIN"/>
    <property type="match status" value="1"/>
</dbReference>
<name>A0ABU2YM60_9FLAO</name>
<reference evidence="2 3" key="1">
    <citation type="submission" date="2023-09" db="EMBL/GenBank/DDBJ databases">
        <authorList>
            <person name="Rey-Velasco X."/>
        </authorList>
    </citation>
    <scope>NUCLEOTIDE SEQUENCE [LARGE SCALE GENOMIC DNA]</scope>
    <source>
        <strain evidence="2 3">W332</strain>
    </source>
</reference>
<dbReference type="InterPro" id="IPR029044">
    <property type="entry name" value="Nucleotide-diphossugar_trans"/>
</dbReference>
<dbReference type="Proteomes" id="UP001259492">
    <property type="component" value="Unassembled WGS sequence"/>
</dbReference>
<evidence type="ECO:0000259" key="1">
    <source>
        <dbReference type="Pfam" id="PF00535"/>
    </source>
</evidence>
<dbReference type="RefSeq" id="WP_311428002.1">
    <property type="nucleotide sequence ID" value="NZ_JAVRIA010000006.1"/>
</dbReference>
<keyword evidence="2" id="KW-0328">Glycosyltransferase</keyword>
<feature type="domain" description="Glycosyltransferase 2-like" evidence="1">
    <location>
        <begin position="6"/>
        <end position="145"/>
    </location>
</feature>
<dbReference type="PANTHER" id="PTHR43685">
    <property type="entry name" value="GLYCOSYLTRANSFERASE"/>
    <property type="match status" value="1"/>
</dbReference>
<organism evidence="2 3">
    <name type="scientific">Microcosmobacter mediterraneus</name>
    <dbReference type="NCBI Taxonomy" id="3075607"/>
    <lineage>
        <taxon>Bacteria</taxon>
        <taxon>Pseudomonadati</taxon>
        <taxon>Bacteroidota</taxon>
        <taxon>Flavobacteriia</taxon>
        <taxon>Flavobacteriales</taxon>
        <taxon>Flavobacteriaceae</taxon>
        <taxon>Microcosmobacter</taxon>
    </lineage>
</organism>
<dbReference type="InterPro" id="IPR050834">
    <property type="entry name" value="Glycosyltransf_2"/>
</dbReference>
<dbReference type="EMBL" id="JAVRIA010000006">
    <property type="protein sequence ID" value="MDT0559239.1"/>
    <property type="molecule type" value="Genomic_DNA"/>
</dbReference>
<keyword evidence="2" id="KW-0808">Transferase</keyword>
<gene>
    <name evidence="2" type="ORF">RM697_11295</name>
</gene>
<keyword evidence="3" id="KW-1185">Reference proteome</keyword>
<dbReference type="EC" id="2.4.-.-" evidence="2"/>
<dbReference type="InterPro" id="IPR001173">
    <property type="entry name" value="Glyco_trans_2-like"/>
</dbReference>
<dbReference type="Gene3D" id="3.90.550.10">
    <property type="entry name" value="Spore Coat Polysaccharide Biosynthesis Protein SpsA, Chain A"/>
    <property type="match status" value="1"/>
</dbReference>
<evidence type="ECO:0000313" key="3">
    <source>
        <dbReference type="Proteomes" id="UP001259492"/>
    </source>
</evidence>
<proteinExistence type="predicted"/>